<reference evidence="1 2" key="1">
    <citation type="submission" date="2023-12" db="EMBL/GenBank/DDBJ databases">
        <title>A high-quality genome assembly for Dillenia turbinata (Dilleniales).</title>
        <authorList>
            <person name="Chanderbali A."/>
        </authorList>
    </citation>
    <scope>NUCLEOTIDE SEQUENCE [LARGE SCALE GENOMIC DNA]</scope>
    <source>
        <strain evidence="1">LSX21</strain>
        <tissue evidence="1">Leaf</tissue>
    </source>
</reference>
<comment type="caution">
    <text evidence="1">The sequence shown here is derived from an EMBL/GenBank/DDBJ whole genome shotgun (WGS) entry which is preliminary data.</text>
</comment>
<evidence type="ECO:0000313" key="1">
    <source>
        <dbReference type="EMBL" id="KAK6915355.1"/>
    </source>
</evidence>
<dbReference type="Proteomes" id="UP001370490">
    <property type="component" value="Unassembled WGS sequence"/>
</dbReference>
<keyword evidence="2" id="KW-1185">Reference proteome</keyword>
<accession>A0AAN8UH12</accession>
<organism evidence="1 2">
    <name type="scientific">Dillenia turbinata</name>
    <dbReference type="NCBI Taxonomy" id="194707"/>
    <lineage>
        <taxon>Eukaryota</taxon>
        <taxon>Viridiplantae</taxon>
        <taxon>Streptophyta</taxon>
        <taxon>Embryophyta</taxon>
        <taxon>Tracheophyta</taxon>
        <taxon>Spermatophyta</taxon>
        <taxon>Magnoliopsida</taxon>
        <taxon>eudicotyledons</taxon>
        <taxon>Gunneridae</taxon>
        <taxon>Pentapetalae</taxon>
        <taxon>Dilleniales</taxon>
        <taxon>Dilleniaceae</taxon>
        <taxon>Dillenia</taxon>
    </lineage>
</organism>
<protein>
    <submittedName>
        <fullName evidence="1">Uncharacterized protein</fullName>
    </submittedName>
</protein>
<gene>
    <name evidence="1" type="ORF">RJ641_020472</name>
</gene>
<sequence length="92" mass="10360">MASFKKEVVFASNGLNYDRARQIKAFDDSKVGVKGLLDAGIQETPQFFVMPSGDICYKKSDSILQKLQIPIINLQDIDKDAMRHKDAINEIK</sequence>
<dbReference type="EMBL" id="JBAMMX010000025">
    <property type="protein sequence ID" value="KAK6915355.1"/>
    <property type="molecule type" value="Genomic_DNA"/>
</dbReference>
<evidence type="ECO:0000313" key="2">
    <source>
        <dbReference type="Proteomes" id="UP001370490"/>
    </source>
</evidence>
<dbReference type="AlphaFoldDB" id="A0AAN8UH12"/>
<proteinExistence type="predicted"/>
<name>A0AAN8UH12_9MAGN</name>